<accession>A0A1H3WI95</accession>
<dbReference type="Pfam" id="PF00106">
    <property type="entry name" value="adh_short"/>
    <property type="match status" value="1"/>
</dbReference>
<dbReference type="RefSeq" id="WP_093238858.1">
    <property type="nucleotide sequence ID" value="NZ_FNQF01000002.1"/>
</dbReference>
<dbReference type="Gene3D" id="3.40.50.720">
    <property type="entry name" value="NAD(P)-binding Rossmann-like Domain"/>
    <property type="match status" value="1"/>
</dbReference>
<protein>
    <submittedName>
        <fullName evidence="5">Benzil reductase ((S)-benzoin forming)</fullName>
    </submittedName>
</protein>
<sequence length="240" mass="26843">MNIVIITGGSKGIGRALVDHYVAQNYKVYSLSRSHEKHEKFTQVSVDLTDISAAEHIFESVLAEIRDLEVSSLSLINNAGRLGDIKHLENLKPEDISKSIQLNVTSAFLLSSLFIEFGEKYSCTKKILNISSGAASSAYAGWSVYCASKAAIDMLTSTIAIEQKNKENPVYSYGIRPGVVDTEMQTQIRNTDAEDFENVEKFKELKENDQLYKPEYVAQRIFDILNSDQMKSGETIDLRE</sequence>
<dbReference type="InterPro" id="IPR020904">
    <property type="entry name" value="Sc_DH/Rdtase_CS"/>
</dbReference>
<proteinExistence type="predicted"/>
<dbReference type="STRING" id="908615.SAMN05421540_10215"/>
<evidence type="ECO:0000256" key="3">
    <source>
        <dbReference type="ARBA" id="ARBA00022857"/>
    </source>
</evidence>
<dbReference type="GO" id="GO:0006729">
    <property type="term" value="P:tetrahydrobiopterin biosynthetic process"/>
    <property type="evidence" value="ECO:0007669"/>
    <property type="project" value="TreeGrafter"/>
</dbReference>
<evidence type="ECO:0000313" key="6">
    <source>
        <dbReference type="Proteomes" id="UP000198820"/>
    </source>
</evidence>
<evidence type="ECO:0000256" key="2">
    <source>
        <dbReference type="ARBA" id="ARBA00022490"/>
    </source>
</evidence>
<keyword evidence="4" id="KW-0560">Oxidoreductase</keyword>
<name>A0A1H3WI95_9FLAO</name>
<dbReference type="PRINTS" id="PR00081">
    <property type="entry name" value="GDHRDH"/>
</dbReference>
<dbReference type="InterPro" id="IPR036291">
    <property type="entry name" value="NAD(P)-bd_dom_sf"/>
</dbReference>
<dbReference type="PANTHER" id="PTHR44085">
    <property type="entry name" value="SEPIAPTERIN REDUCTASE"/>
    <property type="match status" value="1"/>
</dbReference>
<dbReference type="GO" id="GO:0005737">
    <property type="term" value="C:cytoplasm"/>
    <property type="evidence" value="ECO:0007669"/>
    <property type="project" value="UniProtKB-SubCell"/>
</dbReference>
<dbReference type="InterPro" id="IPR051721">
    <property type="entry name" value="Biopterin_syn/organic_redct"/>
</dbReference>
<organism evidence="5 6">
    <name type="scientific">Psychroflexus halocasei</name>
    <dbReference type="NCBI Taxonomy" id="908615"/>
    <lineage>
        <taxon>Bacteria</taxon>
        <taxon>Pseudomonadati</taxon>
        <taxon>Bacteroidota</taxon>
        <taxon>Flavobacteriia</taxon>
        <taxon>Flavobacteriales</taxon>
        <taxon>Flavobacteriaceae</taxon>
        <taxon>Psychroflexus</taxon>
    </lineage>
</organism>
<gene>
    <name evidence="5" type="ORF">SAMN05421540_10215</name>
</gene>
<evidence type="ECO:0000313" key="5">
    <source>
        <dbReference type="EMBL" id="SDZ86876.1"/>
    </source>
</evidence>
<keyword evidence="6" id="KW-1185">Reference proteome</keyword>
<keyword evidence="3" id="KW-0521">NADP</keyword>
<evidence type="ECO:0000256" key="4">
    <source>
        <dbReference type="ARBA" id="ARBA00023002"/>
    </source>
</evidence>
<keyword evidence="2" id="KW-0963">Cytoplasm</keyword>
<comment type="subcellular location">
    <subcellularLocation>
        <location evidence="1">Cytoplasm</location>
    </subcellularLocation>
</comment>
<reference evidence="5 6" key="1">
    <citation type="submission" date="2016-10" db="EMBL/GenBank/DDBJ databases">
        <authorList>
            <person name="de Groot N.N."/>
        </authorList>
    </citation>
    <scope>NUCLEOTIDE SEQUENCE [LARGE SCALE GENOMIC DNA]</scope>
    <source>
        <strain evidence="5 6">DSM 23581</strain>
    </source>
</reference>
<dbReference type="EMBL" id="FNQF01000002">
    <property type="protein sequence ID" value="SDZ86876.1"/>
    <property type="molecule type" value="Genomic_DNA"/>
</dbReference>
<dbReference type="Proteomes" id="UP000198820">
    <property type="component" value="Unassembled WGS sequence"/>
</dbReference>
<evidence type="ECO:0000256" key="1">
    <source>
        <dbReference type="ARBA" id="ARBA00004496"/>
    </source>
</evidence>
<dbReference type="InterPro" id="IPR002347">
    <property type="entry name" value="SDR_fam"/>
</dbReference>
<dbReference type="PANTHER" id="PTHR44085:SF2">
    <property type="entry name" value="SEPIAPTERIN REDUCTASE"/>
    <property type="match status" value="1"/>
</dbReference>
<dbReference type="PROSITE" id="PS00061">
    <property type="entry name" value="ADH_SHORT"/>
    <property type="match status" value="1"/>
</dbReference>
<dbReference type="AlphaFoldDB" id="A0A1H3WI95"/>
<dbReference type="GO" id="GO:0004757">
    <property type="term" value="F:sepiapterin reductase (NADP+) activity"/>
    <property type="evidence" value="ECO:0007669"/>
    <property type="project" value="TreeGrafter"/>
</dbReference>
<dbReference type="SUPFAM" id="SSF51735">
    <property type="entry name" value="NAD(P)-binding Rossmann-fold domains"/>
    <property type="match status" value="1"/>
</dbReference>